<evidence type="ECO:0000256" key="3">
    <source>
        <dbReference type="ARBA" id="ARBA00022475"/>
    </source>
</evidence>
<evidence type="ECO:0000256" key="4">
    <source>
        <dbReference type="ARBA" id="ARBA00022692"/>
    </source>
</evidence>
<feature type="transmembrane region" description="Helical" evidence="13">
    <location>
        <begin position="329"/>
        <end position="353"/>
    </location>
</feature>
<dbReference type="GO" id="GO:0007188">
    <property type="term" value="P:adenylate cyclase-modulating G protein-coupled receptor signaling pathway"/>
    <property type="evidence" value="ECO:0007669"/>
    <property type="project" value="TreeGrafter"/>
</dbReference>
<dbReference type="OrthoDB" id="16753at2759"/>
<comment type="subcellular location">
    <subcellularLocation>
        <location evidence="1">Cell membrane</location>
        <topology evidence="1">Multi-pass membrane protein</topology>
    </subcellularLocation>
</comment>
<dbReference type="AlphaFoldDB" id="A0A9D4JTE0"/>
<keyword evidence="5" id="KW-0732">Signal</keyword>
<feature type="transmembrane region" description="Helical" evidence="13">
    <location>
        <begin position="214"/>
        <end position="233"/>
    </location>
</feature>
<comment type="similarity">
    <text evidence="2">Belongs to the G-protein coupled receptor 2 family.</text>
</comment>
<evidence type="ECO:0000313" key="16">
    <source>
        <dbReference type="EMBL" id="KAH3822184.1"/>
    </source>
</evidence>
<accession>A0A9D4JTE0</accession>
<keyword evidence="11" id="KW-0325">Glycoprotein</keyword>
<dbReference type="InterPro" id="IPR001879">
    <property type="entry name" value="GPCR_2_extracellular_dom"/>
</dbReference>
<keyword evidence="12" id="KW-0807">Transducer</keyword>
<evidence type="ECO:0000256" key="6">
    <source>
        <dbReference type="ARBA" id="ARBA00022989"/>
    </source>
</evidence>
<comment type="caution">
    <text evidence="16">The sequence shown here is derived from an EMBL/GenBank/DDBJ whole genome shotgun (WGS) entry which is preliminary data.</text>
</comment>
<dbReference type="Gene3D" id="1.20.1070.10">
    <property type="entry name" value="Rhodopsin 7-helix transmembrane proteins"/>
    <property type="match status" value="1"/>
</dbReference>
<keyword evidence="9" id="KW-1015">Disulfide bond</keyword>
<feature type="transmembrane region" description="Helical" evidence="13">
    <location>
        <begin position="374"/>
        <end position="392"/>
    </location>
</feature>
<dbReference type="InterPro" id="IPR000832">
    <property type="entry name" value="GPCR_2_secretin-like"/>
</dbReference>
<evidence type="ECO:0000256" key="9">
    <source>
        <dbReference type="ARBA" id="ARBA00023157"/>
    </source>
</evidence>
<keyword evidence="10" id="KW-0675">Receptor</keyword>
<dbReference type="InterPro" id="IPR017983">
    <property type="entry name" value="GPCR_2_secretin-like_CS"/>
</dbReference>
<keyword evidence="3" id="KW-1003">Cell membrane</keyword>
<dbReference type="EMBL" id="JAIWYP010000005">
    <property type="protein sequence ID" value="KAH3822184.1"/>
    <property type="molecule type" value="Genomic_DNA"/>
</dbReference>
<dbReference type="Proteomes" id="UP000828390">
    <property type="component" value="Unassembled WGS sequence"/>
</dbReference>
<dbReference type="PANTHER" id="PTHR45620:SF42">
    <property type="entry name" value="G-PROTEIN COUPLED RECEPTOR SEB-2"/>
    <property type="match status" value="1"/>
</dbReference>
<dbReference type="GO" id="GO:0007166">
    <property type="term" value="P:cell surface receptor signaling pathway"/>
    <property type="evidence" value="ECO:0007669"/>
    <property type="project" value="InterPro"/>
</dbReference>
<dbReference type="PROSITE" id="PS00650">
    <property type="entry name" value="G_PROTEIN_RECEP_F2_2"/>
    <property type="match status" value="1"/>
</dbReference>
<evidence type="ECO:0000256" key="8">
    <source>
        <dbReference type="ARBA" id="ARBA00023136"/>
    </source>
</evidence>
<feature type="domain" description="G-protein coupled receptors family 2 profile 2" evidence="15">
    <location>
        <begin position="177"/>
        <end position="429"/>
    </location>
</feature>
<sequence length="502" mass="57950">MYTDMLSNIESVTQAGESFNSKKAGTMIGPNATARTSDYEYVDNGIPVQDKNIYPFNKKSYMHNEMEISKDFISDYSMYKSALNKCNDTLHKITNPNDGGLYCNATWDKLQCWGYVKAGETAIQPCPTYMRLSNPLAYSIKVCNSDGTWFRHPRSNKVWTNITMCYDHEVVERNKRVLYMYFYGFSISIALLIISLIIFSVFRRLKCVRVTLHKHMFLSYILTGGLWILYYRIVSMNPEVLLQNPVWCKVLHVLTHYMTVSNYAWMFCEGFYMHALIVFAFTKDKKLLFTCYIIGWVLPVIPTIIYTVLRAIDINQMGDNDRCWIRDTTLLWILAGVINASLVVNFIFTINIMRILVSKLRSDHNHETMQARRAVRATFILIPLLGLQYIAFPFKPPPGTKGEHVYAMVSAFVISFQGVFVALVFCFFNGEVIECFKKLYYRRKLRLSSIPSRLSGSKFGEHETMLRTLDTRDARCDAQTTNFVTPLNNNPANKTDDSMKHT</sequence>
<dbReference type="Pfam" id="PF02793">
    <property type="entry name" value="HRM"/>
    <property type="match status" value="1"/>
</dbReference>
<evidence type="ECO:0000313" key="17">
    <source>
        <dbReference type="Proteomes" id="UP000828390"/>
    </source>
</evidence>
<evidence type="ECO:0000256" key="10">
    <source>
        <dbReference type="ARBA" id="ARBA00023170"/>
    </source>
</evidence>
<feature type="transmembrane region" description="Helical" evidence="13">
    <location>
        <begin position="289"/>
        <end position="309"/>
    </location>
</feature>
<evidence type="ECO:0008006" key="18">
    <source>
        <dbReference type="Google" id="ProtNLM"/>
    </source>
</evidence>
<dbReference type="PRINTS" id="PR01350">
    <property type="entry name" value="CTRFAMILY"/>
</dbReference>
<dbReference type="Gene3D" id="4.10.1240.10">
    <property type="entry name" value="GPCR, family 2, extracellular hormone receptor domain"/>
    <property type="match status" value="1"/>
</dbReference>
<dbReference type="InterPro" id="IPR003287">
    <property type="entry name" value="GPCR_2_calcitonin_rcpt_fam"/>
</dbReference>
<keyword evidence="6 13" id="KW-1133">Transmembrane helix</keyword>
<dbReference type="PROSITE" id="PS00649">
    <property type="entry name" value="G_PROTEIN_RECEP_F2_1"/>
    <property type="match status" value="1"/>
</dbReference>
<organism evidence="16 17">
    <name type="scientific">Dreissena polymorpha</name>
    <name type="common">Zebra mussel</name>
    <name type="synonym">Mytilus polymorpha</name>
    <dbReference type="NCBI Taxonomy" id="45954"/>
    <lineage>
        <taxon>Eukaryota</taxon>
        <taxon>Metazoa</taxon>
        <taxon>Spiralia</taxon>
        <taxon>Lophotrochozoa</taxon>
        <taxon>Mollusca</taxon>
        <taxon>Bivalvia</taxon>
        <taxon>Autobranchia</taxon>
        <taxon>Heteroconchia</taxon>
        <taxon>Euheterodonta</taxon>
        <taxon>Imparidentia</taxon>
        <taxon>Neoheterodontei</taxon>
        <taxon>Myida</taxon>
        <taxon>Dreissenoidea</taxon>
        <taxon>Dreissenidae</taxon>
        <taxon>Dreissena</taxon>
    </lineage>
</organism>
<feature type="transmembrane region" description="Helical" evidence="13">
    <location>
        <begin position="263"/>
        <end position="282"/>
    </location>
</feature>
<keyword evidence="4 13" id="KW-0812">Transmembrane</keyword>
<protein>
    <recommendedName>
        <fullName evidence="18">Calcitonin receptor</fullName>
    </recommendedName>
</protein>
<keyword evidence="7" id="KW-0297">G-protein coupled receptor</keyword>
<evidence type="ECO:0000256" key="12">
    <source>
        <dbReference type="ARBA" id="ARBA00023224"/>
    </source>
</evidence>
<dbReference type="PROSITE" id="PS50227">
    <property type="entry name" value="G_PROTEIN_RECEP_F2_3"/>
    <property type="match status" value="1"/>
</dbReference>
<reference evidence="16" key="2">
    <citation type="submission" date="2020-11" db="EMBL/GenBank/DDBJ databases">
        <authorList>
            <person name="McCartney M.A."/>
            <person name="Auch B."/>
            <person name="Kono T."/>
            <person name="Mallez S."/>
            <person name="Becker A."/>
            <person name="Gohl D.M."/>
            <person name="Silverstein K.A.T."/>
            <person name="Koren S."/>
            <person name="Bechman K.B."/>
            <person name="Herman A."/>
            <person name="Abrahante J.E."/>
            <person name="Garbe J."/>
        </authorList>
    </citation>
    <scope>NUCLEOTIDE SEQUENCE</scope>
    <source>
        <strain evidence="16">Duluth1</strain>
        <tissue evidence="16">Whole animal</tissue>
    </source>
</reference>
<dbReference type="InterPro" id="IPR036445">
    <property type="entry name" value="GPCR_2_extracell_dom_sf"/>
</dbReference>
<proteinExistence type="inferred from homology"/>
<dbReference type="InterPro" id="IPR050332">
    <property type="entry name" value="GPCR_2"/>
</dbReference>
<dbReference type="GO" id="GO:0004948">
    <property type="term" value="F:calcitonin receptor activity"/>
    <property type="evidence" value="ECO:0007669"/>
    <property type="project" value="InterPro"/>
</dbReference>
<evidence type="ECO:0000256" key="11">
    <source>
        <dbReference type="ARBA" id="ARBA00023180"/>
    </source>
</evidence>
<dbReference type="SUPFAM" id="SSF81321">
    <property type="entry name" value="Family A G protein-coupled receptor-like"/>
    <property type="match status" value="1"/>
</dbReference>
<evidence type="ECO:0000259" key="14">
    <source>
        <dbReference type="PROSITE" id="PS50227"/>
    </source>
</evidence>
<evidence type="ECO:0000256" key="13">
    <source>
        <dbReference type="SAM" id="Phobius"/>
    </source>
</evidence>
<name>A0A9D4JTE0_DREPO</name>
<evidence type="ECO:0000256" key="1">
    <source>
        <dbReference type="ARBA" id="ARBA00004651"/>
    </source>
</evidence>
<reference evidence="16" key="1">
    <citation type="journal article" date="2019" name="bioRxiv">
        <title>The Genome of the Zebra Mussel, Dreissena polymorpha: A Resource for Invasive Species Research.</title>
        <authorList>
            <person name="McCartney M.A."/>
            <person name="Auch B."/>
            <person name="Kono T."/>
            <person name="Mallez S."/>
            <person name="Zhang Y."/>
            <person name="Obille A."/>
            <person name="Becker A."/>
            <person name="Abrahante J.E."/>
            <person name="Garbe J."/>
            <person name="Badalamenti J.P."/>
            <person name="Herman A."/>
            <person name="Mangelson H."/>
            <person name="Liachko I."/>
            <person name="Sullivan S."/>
            <person name="Sone E.D."/>
            <person name="Koren S."/>
            <person name="Silverstein K.A.T."/>
            <person name="Beckman K.B."/>
            <person name="Gohl D.M."/>
        </authorList>
    </citation>
    <scope>NUCLEOTIDE SEQUENCE</scope>
    <source>
        <strain evidence="16">Duluth1</strain>
        <tissue evidence="16">Whole animal</tissue>
    </source>
</reference>
<evidence type="ECO:0000256" key="5">
    <source>
        <dbReference type="ARBA" id="ARBA00022729"/>
    </source>
</evidence>
<dbReference type="PANTHER" id="PTHR45620">
    <property type="entry name" value="PDF RECEPTOR-LIKE PROTEIN-RELATED"/>
    <property type="match status" value="1"/>
</dbReference>
<feature type="transmembrane region" description="Helical" evidence="13">
    <location>
        <begin position="178"/>
        <end position="202"/>
    </location>
</feature>
<dbReference type="InterPro" id="IPR017981">
    <property type="entry name" value="GPCR_2-like_7TM"/>
</dbReference>
<dbReference type="SUPFAM" id="SSF111418">
    <property type="entry name" value="Hormone receptor domain"/>
    <property type="match status" value="1"/>
</dbReference>
<dbReference type="PROSITE" id="PS50261">
    <property type="entry name" value="G_PROTEIN_RECEP_F2_4"/>
    <property type="match status" value="1"/>
</dbReference>
<dbReference type="SMART" id="SM00008">
    <property type="entry name" value="HormR"/>
    <property type="match status" value="1"/>
</dbReference>
<feature type="transmembrane region" description="Helical" evidence="13">
    <location>
        <begin position="404"/>
        <end position="428"/>
    </location>
</feature>
<evidence type="ECO:0000259" key="15">
    <source>
        <dbReference type="PROSITE" id="PS50261"/>
    </source>
</evidence>
<gene>
    <name evidence="16" type="ORF">DPMN_123957</name>
</gene>
<keyword evidence="17" id="KW-1185">Reference proteome</keyword>
<feature type="domain" description="G-protein coupled receptors family 2 profile 1" evidence="14">
    <location>
        <begin position="85"/>
        <end position="169"/>
    </location>
</feature>
<evidence type="ECO:0000256" key="2">
    <source>
        <dbReference type="ARBA" id="ARBA00005314"/>
    </source>
</evidence>
<evidence type="ECO:0000256" key="7">
    <source>
        <dbReference type="ARBA" id="ARBA00023040"/>
    </source>
</evidence>
<dbReference type="PRINTS" id="PR00249">
    <property type="entry name" value="GPCRSECRETIN"/>
</dbReference>
<dbReference type="Pfam" id="PF00002">
    <property type="entry name" value="7tm_2"/>
    <property type="match status" value="1"/>
</dbReference>
<keyword evidence="8 13" id="KW-0472">Membrane</keyword>
<dbReference type="GO" id="GO:0005886">
    <property type="term" value="C:plasma membrane"/>
    <property type="evidence" value="ECO:0007669"/>
    <property type="project" value="UniProtKB-SubCell"/>
</dbReference>